<keyword evidence="4 11" id="KW-0328">Glycosyltransferase</keyword>
<evidence type="ECO:0000256" key="7">
    <source>
        <dbReference type="ARBA" id="ARBA00022824"/>
    </source>
</evidence>
<evidence type="ECO:0000256" key="5">
    <source>
        <dbReference type="ARBA" id="ARBA00022679"/>
    </source>
</evidence>
<feature type="transmembrane region" description="Helical" evidence="11">
    <location>
        <begin position="161"/>
        <end position="178"/>
    </location>
</feature>
<reference evidence="12" key="1">
    <citation type="submission" date="2018-11" db="EMBL/GenBank/DDBJ databases">
        <authorList>
            <person name="Alioto T."/>
            <person name="Alioto T."/>
        </authorList>
    </citation>
    <scope>NUCLEOTIDE SEQUENCE</scope>
</reference>
<dbReference type="Pfam" id="PF03901">
    <property type="entry name" value="Glyco_transf_22"/>
    <property type="match status" value="1"/>
</dbReference>
<dbReference type="InterPro" id="IPR005599">
    <property type="entry name" value="GPI_mannosylTrfase"/>
</dbReference>
<feature type="transmembrane region" description="Helical" evidence="11">
    <location>
        <begin position="104"/>
        <end position="122"/>
    </location>
</feature>
<dbReference type="GO" id="GO:0006506">
    <property type="term" value="P:GPI anchor biosynthetic process"/>
    <property type="evidence" value="ECO:0007669"/>
    <property type="project" value="UniProtKB-KW"/>
</dbReference>
<evidence type="ECO:0000256" key="1">
    <source>
        <dbReference type="ARBA" id="ARBA00004477"/>
    </source>
</evidence>
<evidence type="ECO:0000256" key="10">
    <source>
        <dbReference type="ARBA" id="ARBA00038466"/>
    </source>
</evidence>
<dbReference type="EMBL" id="UYJE01005751">
    <property type="protein sequence ID" value="VDI40035.1"/>
    <property type="molecule type" value="Genomic_DNA"/>
</dbReference>
<keyword evidence="3" id="KW-0337">GPI-anchor biosynthesis</keyword>
<evidence type="ECO:0000256" key="2">
    <source>
        <dbReference type="ARBA" id="ARBA00004687"/>
    </source>
</evidence>
<comment type="pathway">
    <text evidence="2">Glycolipid biosynthesis; glycosylphosphatidylinositol-anchor biosynthesis.</text>
</comment>
<dbReference type="OrthoDB" id="10053904at2759"/>
<accession>A0A8B6EY80</accession>
<keyword evidence="9 11" id="KW-0472">Membrane</keyword>
<dbReference type="GO" id="GO:0000026">
    <property type="term" value="F:alpha-1,2-mannosyltransferase activity"/>
    <property type="evidence" value="ECO:0007669"/>
    <property type="project" value="TreeGrafter"/>
</dbReference>
<comment type="subcellular location">
    <subcellularLocation>
        <location evidence="1 11">Endoplasmic reticulum membrane</location>
        <topology evidence="1 11">Multi-pass membrane protein</topology>
    </subcellularLocation>
</comment>
<keyword evidence="13" id="KW-1185">Reference proteome</keyword>
<feature type="transmembrane region" description="Helical" evidence="11">
    <location>
        <begin position="27"/>
        <end position="44"/>
    </location>
</feature>
<evidence type="ECO:0000313" key="12">
    <source>
        <dbReference type="EMBL" id="VDI40035.1"/>
    </source>
</evidence>
<sequence length="774" mass="87795">MKFKHHTGNNGNRKCECGFESILPELLPWYLFVIVLCIRIHYVLQPKNWWLLHPDEIFQSVEVAFSEVYGNGFRTYEYSPSTTNVTTPVEEQEMNQGMYSLRSFLYPQFFAVIFAVCKFVGIRLNCYLVGRICQCVVTSFTPVAVFRFCRTLFRCRGTASIAAMLTSFSLHISVLGTHTLVNSFISPFLFLSVDIILQYLLKPPAVTDFSNDESLYNDSSSRYNHTENGSASIQCTMRDINSNLKIQKNPLNGAALQEQKNSLEDGKIVKEVKAKKSKPKKHHLATRHFTLDINVMLLSMSGFVCAIMCYMRPDTIIFLIVIGVSFLFTYRDNVSIKKGRYLTGTVGSGFAIGLIVGGLLDWYTYGIMFISPAQWLKLNVASHVPAVLYGTNSPYQYILDIFASCKSELCFNIFCLAALVMMTQTEYIDSVDQKSSSSLLITLSCMLIIYSVIAHKELRFVHNVLIIIEILAAYAIHGALQFINSLLKFTKDKIKIVVMVFSLSVGLNTYMNFPSYGEETILPWKTVTPTDSSDINQCLFFISEQNNVTGVFIDNSIYTIAGFTILNHDVPLLTLIHHEYHEYRSGGYIPRTDLSYKTPRNLYVINRYSDIIDVTNIHYLSKRLLESQEYNYVVVPNKRVPSFSQLGFNKAPFSAGRYSVLQRLLTPIESTKLSIAGKNMPLGKNSTIMEYEASWLYTAGLYTKAIERLENAIELNNSRVRPFQLLASSYANKADLTKAKATEDKCILGHGRTACRKPQPRIVIHEDYKQYSVN</sequence>
<evidence type="ECO:0000313" key="13">
    <source>
        <dbReference type="Proteomes" id="UP000596742"/>
    </source>
</evidence>
<dbReference type="PANTHER" id="PTHR22760">
    <property type="entry name" value="GLYCOSYLTRANSFERASE"/>
    <property type="match status" value="1"/>
</dbReference>
<feature type="transmembrane region" description="Helical" evidence="11">
    <location>
        <begin position="460"/>
        <end position="482"/>
    </location>
</feature>
<proteinExistence type="inferred from homology"/>
<evidence type="ECO:0000256" key="8">
    <source>
        <dbReference type="ARBA" id="ARBA00022989"/>
    </source>
</evidence>
<keyword evidence="6 11" id="KW-0812">Transmembrane</keyword>
<gene>
    <name evidence="12" type="ORF">MGAL_10B044310</name>
</gene>
<feature type="transmembrane region" description="Helical" evidence="11">
    <location>
        <begin position="341"/>
        <end position="360"/>
    </location>
</feature>
<evidence type="ECO:0000256" key="9">
    <source>
        <dbReference type="ARBA" id="ARBA00023136"/>
    </source>
</evidence>
<dbReference type="GO" id="GO:0005789">
    <property type="term" value="C:endoplasmic reticulum membrane"/>
    <property type="evidence" value="ECO:0007669"/>
    <property type="project" value="UniProtKB-SubCell"/>
</dbReference>
<dbReference type="PANTHER" id="PTHR22760:SF3">
    <property type="entry name" value="GPI MANNOSYLTRANSFERASE 4"/>
    <property type="match status" value="1"/>
</dbReference>
<evidence type="ECO:0000256" key="6">
    <source>
        <dbReference type="ARBA" id="ARBA00022692"/>
    </source>
</evidence>
<keyword evidence="5" id="KW-0808">Transferase</keyword>
<keyword evidence="8 11" id="KW-1133">Transmembrane helix</keyword>
<evidence type="ECO:0000256" key="3">
    <source>
        <dbReference type="ARBA" id="ARBA00022502"/>
    </source>
</evidence>
<dbReference type="AlphaFoldDB" id="A0A8B6EY80"/>
<feature type="transmembrane region" description="Helical" evidence="11">
    <location>
        <begin position="316"/>
        <end position="334"/>
    </location>
</feature>
<dbReference type="Proteomes" id="UP000596742">
    <property type="component" value="Unassembled WGS sequence"/>
</dbReference>
<dbReference type="EC" id="2.4.1.-" evidence="11"/>
<comment type="similarity">
    <text evidence="10">Belongs to the glycosyltransferase 22 family. PIGZ subfamily.</text>
</comment>
<protein>
    <recommendedName>
        <fullName evidence="11">Mannosyltransferase</fullName>
        <ecNumber evidence="11">2.4.1.-</ecNumber>
    </recommendedName>
</protein>
<name>A0A8B6EY80_MYTGA</name>
<comment type="caution">
    <text evidence="12">The sequence shown here is derived from an EMBL/GenBank/DDBJ whole genome shotgun (WGS) entry which is preliminary data.</text>
</comment>
<keyword evidence="7 11" id="KW-0256">Endoplasmic reticulum</keyword>
<feature type="transmembrane region" description="Helical" evidence="11">
    <location>
        <begin position="435"/>
        <end position="454"/>
    </location>
</feature>
<evidence type="ECO:0000256" key="11">
    <source>
        <dbReference type="RuleBase" id="RU363075"/>
    </source>
</evidence>
<evidence type="ECO:0000256" key="4">
    <source>
        <dbReference type="ARBA" id="ARBA00022676"/>
    </source>
</evidence>
<organism evidence="12 13">
    <name type="scientific">Mytilus galloprovincialis</name>
    <name type="common">Mediterranean mussel</name>
    <dbReference type="NCBI Taxonomy" id="29158"/>
    <lineage>
        <taxon>Eukaryota</taxon>
        <taxon>Metazoa</taxon>
        <taxon>Spiralia</taxon>
        <taxon>Lophotrochozoa</taxon>
        <taxon>Mollusca</taxon>
        <taxon>Bivalvia</taxon>
        <taxon>Autobranchia</taxon>
        <taxon>Pteriomorphia</taxon>
        <taxon>Mytilida</taxon>
        <taxon>Mytiloidea</taxon>
        <taxon>Mytilidae</taxon>
        <taxon>Mytilinae</taxon>
        <taxon>Mytilus</taxon>
    </lineage>
</organism>